<evidence type="ECO:0000259" key="7">
    <source>
        <dbReference type="Pfam" id="PF00482"/>
    </source>
</evidence>
<evidence type="ECO:0000256" key="6">
    <source>
        <dbReference type="SAM" id="Phobius"/>
    </source>
</evidence>
<dbReference type="Proteomes" id="UP000479043">
    <property type="component" value="Unassembled WGS sequence"/>
</dbReference>
<keyword evidence="4 6" id="KW-1133">Transmembrane helix</keyword>
<evidence type="ECO:0000256" key="4">
    <source>
        <dbReference type="ARBA" id="ARBA00022989"/>
    </source>
</evidence>
<sequence>MLNSLIVIYGLVFASALLLVEAAFQALITSRRHSQEVQNRLEALKLKVGTDAAYSQLLNRRGVRGGDDESLGTMLWNFYAQSGLETSVPRRIMYAVVLFIIGFAVTDLFITNNLFVKILFGVVLLLLVAFLVVYFARARRIKKFTAQLAPALDIIVRSLNAGHPLTAAIGLVAREMPDPIGSEFGILTDQITFGSELEDAMLNMITRVGSPELNLLAVTVSVQRGTGGNLSEILENLAQMLRDRLMLRAKIRAISAEGRFTAWFMMLFPFGLFAMIRSLVPTYFDPLWDSGYGGMVIGTCIMFMIFGFFIVRRLVSFDF</sequence>
<feature type="transmembrane region" description="Helical" evidence="6">
    <location>
        <begin position="260"/>
        <end position="280"/>
    </location>
</feature>
<feature type="transmembrane region" description="Helical" evidence="6">
    <location>
        <begin position="116"/>
        <end position="136"/>
    </location>
</feature>
<feature type="transmembrane region" description="Helical" evidence="6">
    <location>
        <begin position="6"/>
        <end position="28"/>
    </location>
</feature>
<dbReference type="EMBL" id="WWEN01000003">
    <property type="protein sequence ID" value="MYM55292.1"/>
    <property type="molecule type" value="Genomic_DNA"/>
</dbReference>
<evidence type="ECO:0000256" key="2">
    <source>
        <dbReference type="ARBA" id="ARBA00022475"/>
    </source>
</evidence>
<gene>
    <name evidence="8" type="ORF">GR167_08245</name>
</gene>
<evidence type="ECO:0000313" key="9">
    <source>
        <dbReference type="Proteomes" id="UP000479043"/>
    </source>
</evidence>
<dbReference type="InterPro" id="IPR018076">
    <property type="entry name" value="T2SS_GspF_dom"/>
</dbReference>
<evidence type="ECO:0000313" key="8">
    <source>
        <dbReference type="EMBL" id="MYM55292.1"/>
    </source>
</evidence>
<dbReference type="RefSeq" id="WP_160972992.1">
    <property type="nucleotide sequence ID" value="NZ_WWEN01000003.1"/>
</dbReference>
<accession>A0A6L8LNQ0</accession>
<comment type="caution">
    <text evidence="8">The sequence shown here is derived from an EMBL/GenBank/DDBJ whole genome shotgun (WGS) entry which is preliminary data.</text>
</comment>
<dbReference type="Pfam" id="PF00482">
    <property type="entry name" value="T2SSF"/>
    <property type="match status" value="1"/>
</dbReference>
<evidence type="ECO:0000256" key="1">
    <source>
        <dbReference type="ARBA" id="ARBA00004651"/>
    </source>
</evidence>
<evidence type="ECO:0000256" key="5">
    <source>
        <dbReference type="ARBA" id="ARBA00023136"/>
    </source>
</evidence>
<dbReference type="AlphaFoldDB" id="A0A6L8LNQ0"/>
<dbReference type="GO" id="GO:0005886">
    <property type="term" value="C:plasma membrane"/>
    <property type="evidence" value="ECO:0007669"/>
    <property type="project" value="UniProtKB-SubCell"/>
</dbReference>
<reference evidence="8 9" key="1">
    <citation type="submission" date="2020-01" db="EMBL/GenBank/DDBJ databases">
        <authorList>
            <person name="Chen S."/>
        </authorList>
    </citation>
    <scope>NUCLEOTIDE SEQUENCE [LARGE SCALE GENOMIC DNA]</scope>
    <source>
        <strain evidence="8 9">GS-10</strain>
    </source>
</reference>
<keyword evidence="9" id="KW-1185">Reference proteome</keyword>
<protein>
    <submittedName>
        <fullName evidence="8">Pilus assembly protein TadB</fullName>
    </submittedName>
</protein>
<dbReference type="Gene3D" id="1.20.81.30">
    <property type="entry name" value="Type II secretion system (T2SS), domain F"/>
    <property type="match status" value="1"/>
</dbReference>
<keyword evidence="5 6" id="KW-0472">Membrane</keyword>
<evidence type="ECO:0000256" key="3">
    <source>
        <dbReference type="ARBA" id="ARBA00022692"/>
    </source>
</evidence>
<comment type="subcellular location">
    <subcellularLocation>
        <location evidence="1">Cell membrane</location>
        <topology evidence="1">Multi-pass membrane protein</topology>
    </subcellularLocation>
</comment>
<feature type="domain" description="Type II secretion system protein GspF" evidence="7">
    <location>
        <begin position="152"/>
        <end position="276"/>
    </location>
</feature>
<organism evidence="8 9">
    <name type="scientific">Thalassovita mangrovi</name>
    <dbReference type="NCBI Taxonomy" id="2692236"/>
    <lineage>
        <taxon>Bacteria</taxon>
        <taxon>Pseudomonadati</taxon>
        <taxon>Pseudomonadota</taxon>
        <taxon>Alphaproteobacteria</taxon>
        <taxon>Rhodobacterales</taxon>
        <taxon>Roseobacteraceae</taxon>
        <taxon>Thalassovita</taxon>
    </lineage>
</organism>
<feature type="transmembrane region" description="Helical" evidence="6">
    <location>
        <begin position="292"/>
        <end position="311"/>
    </location>
</feature>
<name>A0A6L8LNQ0_9RHOB</name>
<keyword evidence="3 6" id="KW-0812">Transmembrane</keyword>
<proteinExistence type="predicted"/>
<feature type="transmembrane region" description="Helical" evidence="6">
    <location>
        <begin position="92"/>
        <end position="110"/>
    </location>
</feature>
<keyword evidence="2" id="KW-1003">Cell membrane</keyword>
<dbReference type="PANTHER" id="PTHR35007:SF1">
    <property type="entry name" value="PILUS ASSEMBLY PROTEIN"/>
    <property type="match status" value="1"/>
</dbReference>
<dbReference type="PANTHER" id="PTHR35007">
    <property type="entry name" value="INTEGRAL MEMBRANE PROTEIN-RELATED"/>
    <property type="match status" value="1"/>
</dbReference>
<dbReference type="InterPro" id="IPR042094">
    <property type="entry name" value="T2SS_GspF_sf"/>
</dbReference>